<evidence type="ECO:0000259" key="6">
    <source>
        <dbReference type="Pfam" id="PF07732"/>
    </source>
</evidence>
<keyword evidence="2" id="KW-0560">Oxidoreductase</keyword>
<dbReference type="Pfam" id="PF07732">
    <property type="entry name" value="Cu-oxidase_3"/>
    <property type="match status" value="1"/>
</dbReference>
<dbReference type="Pfam" id="PF07731">
    <property type="entry name" value="Cu-oxidase_2"/>
    <property type="match status" value="1"/>
</dbReference>
<keyword evidence="8" id="KW-1185">Reference proteome</keyword>
<feature type="signal peptide" evidence="3">
    <location>
        <begin position="1"/>
        <end position="30"/>
    </location>
</feature>
<dbReference type="GO" id="GO:0016491">
    <property type="term" value="F:oxidoreductase activity"/>
    <property type="evidence" value="ECO:0007669"/>
    <property type="project" value="UniProtKB-KW"/>
</dbReference>
<dbReference type="OrthoDB" id="9757546at2"/>
<evidence type="ECO:0000256" key="2">
    <source>
        <dbReference type="ARBA" id="ARBA00023002"/>
    </source>
</evidence>
<dbReference type="PANTHER" id="PTHR11709">
    <property type="entry name" value="MULTI-COPPER OXIDASE"/>
    <property type="match status" value="1"/>
</dbReference>
<feature type="domain" description="Plastocyanin-like" evidence="5">
    <location>
        <begin position="381"/>
        <end position="471"/>
    </location>
</feature>
<sequence>MHSSLSMSRRSLLRAGACLALCALSPPGRASPSAVREIRIVAAPTSAPLTGKGEVDVWAYGGQIPGSELRLRQGEPVRIVVENRLEQDTTVHWHGIRLPNAMDGVPGLTQPPIRPGESFVYEFTPPDAGTFWYHPHANSLEQLGRGLAGALIVDEAEPIPVDRDLLWVLADWRIDESGQIWPGFGNMMEAGMSGRVGNTVTLNGAVPADQPVRAGERIRLRLLNSSLARIMALRLEGHDPVIIARDGQPCDPHVIEGGRLLLGPAMRVDLLIDMQGEPGRRYQVTDEFYEGLGYELTGFAYSNELALRTTALDPLRLLPNPLSEPDLANALRHELTLEGGMMSLMMGGGMMHGMRGMSGMGQAVWSINGTSMTGDGHAGMKPLFALEREGSHLITIRNQTRWWHPMHLHGFSFRVLTRNGSSVPHNQWADTVLLAPEDAVEIAFVADNPGDWMLHCHVTDHQMAGLMTVLRV</sequence>
<dbReference type="SUPFAM" id="SSF49503">
    <property type="entry name" value="Cupredoxins"/>
    <property type="match status" value="3"/>
</dbReference>
<comment type="caution">
    <text evidence="7">The sequence shown here is derived from an EMBL/GenBank/DDBJ whole genome shotgun (WGS) entry which is preliminary data.</text>
</comment>
<dbReference type="InterPro" id="IPR006311">
    <property type="entry name" value="TAT_signal"/>
</dbReference>
<evidence type="ECO:0000259" key="5">
    <source>
        <dbReference type="Pfam" id="PF07731"/>
    </source>
</evidence>
<accession>A0A3A5JYS2</accession>
<evidence type="ECO:0000259" key="4">
    <source>
        <dbReference type="Pfam" id="PF00394"/>
    </source>
</evidence>
<keyword evidence="3" id="KW-0732">Signal</keyword>
<evidence type="ECO:0000313" key="7">
    <source>
        <dbReference type="EMBL" id="RJT28166.1"/>
    </source>
</evidence>
<dbReference type="EMBL" id="QZWZ01000055">
    <property type="protein sequence ID" value="RJT28166.1"/>
    <property type="molecule type" value="Genomic_DNA"/>
</dbReference>
<dbReference type="Pfam" id="PF00394">
    <property type="entry name" value="Cu-oxidase"/>
    <property type="match status" value="1"/>
</dbReference>
<dbReference type="PANTHER" id="PTHR11709:SF2">
    <property type="entry name" value="MULTICOPPER OXIDASE LPR1"/>
    <property type="match status" value="1"/>
</dbReference>
<evidence type="ECO:0000256" key="1">
    <source>
        <dbReference type="ARBA" id="ARBA00022723"/>
    </source>
</evidence>
<dbReference type="InterPro" id="IPR011707">
    <property type="entry name" value="Cu-oxidase-like_N"/>
</dbReference>
<evidence type="ECO:0000313" key="8">
    <source>
        <dbReference type="Proteomes" id="UP000272706"/>
    </source>
</evidence>
<dbReference type="Gene3D" id="2.60.40.420">
    <property type="entry name" value="Cupredoxins - blue copper proteins"/>
    <property type="match status" value="3"/>
</dbReference>
<feature type="chain" id="PRO_5017361118" evidence="3">
    <location>
        <begin position="31"/>
        <end position="472"/>
    </location>
</feature>
<name>A0A3A5JYS2_9HYPH</name>
<dbReference type="CDD" id="cd13885">
    <property type="entry name" value="CuRO_2_CumA_like"/>
    <property type="match status" value="1"/>
</dbReference>
<feature type="domain" description="Plastocyanin-like" evidence="4">
    <location>
        <begin position="194"/>
        <end position="284"/>
    </location>
</feature>
<protein>
    <submittedName>
        <fullName evidence="7">Multicopper oxidase family protein</fullName>
    </submittedName>
</protein>
<dbReference type="InterPro" id="IPR045087">
    <property type="entry name" value="Cu-oxidase_fam"/>
</dbReference>
<dbReference type="InterPro" id="IPR002355">
    <property type="entry name" value="Cu_oxidase_Cu_BS"/>
</dbReference>
<dbReference type="PROSITE" id="PS00080">
    <property type="entry name" value="MULTICOPPER_OXIDASE2"/>
    <property type="match status" value="1"/>
</dbReference>
<dbReference type="PROSITE" id="PS51318">
    <property type="entry name" value="TAT"/>
    <property type="match status" value="1"/>
</dbReference>
<dbReference type="AlphaFoldDB" id="A0A3A5JYS2"/>
<dbReference type="InterPro" id="IPR001117">
    <property type="entry name" value="Cu-oxidase_2nd"/>
</dbReference>
<proteinExistence type="predicted"/>
<dbReference type="Proteomes" id="UP000272706">
    <property type="component" value="Unassembled WGS sequence"/>
</dbReference>
<dbReference type="InterPro" id="IPR011706">
    <property type="entry name" value="Cu-oxidase_C"/>
</dbReference>
<gene>
    <name evidence="7" type="ORF">D3227_34880</name>
</gene>
<dbReference type="PROSITE" id="PS00079">
    <property type="entry name" value="MULTICOPPER_OXIDASE1"/>
    <property type="match status" value="1"/>
</dbReference>
<keyword evidence="1" id="KW-0479">Metal-binding</keyword>
<organism evidence="7 8">
    <name type="scientific">Mesorhizobium waimense</name>
    <dbReference type="NCBI Taxonomy" id="1300307"/>
    <lineage>
        <taxon>Bacteria</taxon>
        <taxon>Pseudomonadati</taxon>
        <taxon>Pseudomonadota</taxon>
        <taxon>Alphaproteobacteria</taxon>
        <taxon>Hyphomicrobiales</taxon>
        <taxon>Phyllobacteriaceae</taxon>
        <taxon>Mesorhizobium</taxon>
    </lineage>
</organism>
<dbReference type="InterPro" id="IPR033138">
    <property type="entry name" value="Cu_oxidase_CS"/>
</dbReference>
<dbReference type="GO" id="GO:0005507">
    <property type="term" value="F:copper ion binding"/>
    <property type="evidence" value="ECO:0007669"/>
    <property type="project" value="InterPro"/>
</dbReference>
<reference evidence="7 8" key="1">
    <citation type="submission" date="2018-09" db="EMBL/GenBank/DDBJ databases">
        <title>Mesorhizobium carmichaelinearum sp. nov. isolated from Carmichaelinea spp. root nodules in New Zealand.</title>
        <authorList>
            <person name="De Meyer S.E."/>
        </authorList>
    </citation>
    <scope>NUCLEOTIDE SEQUENCE [LARGE SCALE GENOMIC DNA]</scope>
    <source>
        <strain evidence="7 8">ICMP19557</strain>
    </source>
</reference>
<dbReference type="CDD" id="cd13861">
    <property type="entry name" value="CuRO_1_CumA_like"/>
    <property type="match status" value="1"/>
</dbReference>
<feature type="domain" description="Plastocyanin-like" evidence="6">
    <location>
        <begin position="49"/>
        <end position="156"/>
    </location>
</feature>
<dbReference type="InterPro" id="IPR008972">
    <property type="entry name" value="Cupredoxin"/>
</dbReference>
<evidence type="ECO:0000256" key="3">
    <source>
        <dbReference type="SAM" id="SignalP"/>
    </source>
</evidence>